<dbReference type="CDD" id="cd01396">
    <property type="entry name" value="MeCP2_MBD"/>
    <property type="match status" value="1"/>
</dbReference>
<dbReference type="GO" id="GO:0006346">
    <property type="term" value="P:DNA methylation-dependent constitutive heterochromatin formation"/>
    <property type="evidence" value="ECO:0007669"/>
    <property type="project" value="TreeGrafter"/>
</dbReference>
<keyword evidence="6" id="KW-0238">DNA-binding</keyword>
<dbReference type="InterPro" id="IPR002857">
    <property type="entry name" value="Znf_CXXC"/>
</dbReference>
<feature type="domain" description="CXXC-type" evidence="12">
    <location>
        <begin position="271"/>
        <end position="317"/>
    </location>
</feature>
<feature type="region of interest" description="Disordered" evidence="10">
    <location>
        <begin position="61"/>
        <end position="177"/>
    </location>
</feature>
<proteinExistence type="predicted"/>
<evidence type="ECO:0000313" key="14">
    <source>
        <dbReference type="RefSeq" id="XP_039247145.1"/>
    </source>
</evidence>
<dbReference type="PROSITE" id="PS50982">
    <property type="entry name" value="MBD"/>
    <property type="match status" value="1"/>
</dbReference>
<dbReference type="PANTHER" id="PTHR12396">
    <property type="entry name" value="METHYL-CPG BINDING PROTEIN, MBD"/>
    <property type="match status" value="1"/>
</dbReference>
<feature type="compositionally biased region" description="Basic residues" evidence="10">
    <location>
        <begin position="352"/>
        <end position="369"/>
    </location>
</feature>
<feature type="compositionally biased region" description="Pro residues" evidence="10">
    <location>
        <begin position="126"/>
        <end position="142"/>
    </location>
</feature>
<evidence type="ECO:0000259" key="11">
    <source>
        <dbReference type="PROSITE" id="PS50982"/>
    </source>
</evidence>
<feature type="compositionally biased region" description="Acidic residues" evidence="10">
    <location>
        <begin position="104"/>
        <end position="117"/>
    </location>
</feature>
<evidence type="ECO:0000256" key="5">
    <source>
        <dbReference type="ARBA" id="ARBA00023015"/>
    </source>
</evidence>
<dbReference type="CTD" id="4152"/>
<dbReference type="GeneID" id="113999254"/>
<keyword evidence="3 9" id="KW-0863">Zinc-finger</keyword>
<keyword evidence="4" id="KW-0862">Zinc</keyword>
<dbReference type="Pfam" id="PF02008">
    <property type="entry name" value="zf-CXXC"/>
    <property type="match status" value="3"/>
</dbReference>
<dbReference type="AlphaFoldDB" id="A0A7R5L8E6"/>
<feature type="region of interest" description="Disordered" evidence="10">
    <location>
        <begin position="536"/>
        <end position="555"/>
    </location>
</feature>
<evidence type="ECO:0000259" key="12">
    <source>
        <dbReference type="PROSITE" id="PS51058"/>
    </source>
</evidence>
<dbReference type="SMART" id="SM00391">
    <property type="entry name" value="MBD"/>
    <property type="match status" value="1"/>
</dbReference>
<evidence type="ECO:0000256" key="4">
    <source>
        <dbReference type="ARBA" id="ARBA00022833"/>
    </source>
</evidence>
<evidence type="ECO:0000256" key="2">
    <source>
        <dbReference type="ARBA" id="ARBA00022723"/>
    </source>
</evidence>
<dbReference type="PANTHER" id="PTHR12396:SF57">
    <property type="entry name" value="METHYL-CPG-BINDING DOMAIN PROTEIN 1"/>
    <property type="match status" value="1"/>
</dbReference>
<evidence type="ECO:0000256" key="9">
    <source>
        <dbReference type="PROSITE-ProRule" id="PRU00509"/>
    </source>
</evidence>
<feature type="compositionally biased region" description="Polar residues" evidence="10">
    <location>
        <begin position="32"/>
        <end position="49"/>
    </location>
</feature>
<dbReference type="RefSeq" id="XP_039247145.1">
    <property type="nucleotide sequence ID" value="XM_039391211.1"/>
</dbReference>
<accession>A0A7R5L8E6</accession>
<dbReference type="Pfam" id="PF01429">
    <property type="entry name" value="MBD"/>
    <property type="match status" value="1"/>
</dbReference>
<keyword evidence="7" id="KW-0804">Transcription</keyword>
<dbReference type="Gene3D" id="3.30.890.10">
    <property type="entry name" value="Methyl-cpg-binding Protein 2, Chain A"/>
    <property type="match status" value="1"/>
</dbReference>
<dbReference type="GO" id="GO:0000122">
    <property type="term" value="P:negative regulation of transcription by RNA polymerase II"/>
    <property type="evidence" value="ECO:0007669"/>
    <property type="project" value="TreeGrafter"/>
</dbReference>
<dbReference type="InterPro" id="IPR016177">
    <property type="entry name" value="DNA-bd_dom_sf"/>
</dbReference>
<keyword evidence="5" id="KW-0805">Transcription regulation</keyword>
<protein>
    <submittedName>
        <fullName evidence="14">Methyl-CpG-binding domain protein 1</fullName>
    </submittedName>
</protein>
<feature type="domain" description="MBD" evidence="11">
    <location>
        <begin position="8"/>
        <end position="76"/>
    </location>
</feature>
<evidence type="ECO:0000256" key="1">
    <source>
        <dbReference type="ARBA" id="ARBA00004123"/>
    </source>
</evidence>
<feature type="domain" description="CXXC-type" evidence="12">
    <location>
        <begin position="379"/>
        <end position="428"/>
    </location>
</feature>
<dbReference type="Proteomes" id="UP000504627">
    <property type="component" value="Unplaced"/>
</dbReference>
<evidence type="ECO:0000256" key="7">
    <source>
        <dbReference type="ARBA" id="ARBA00023163"/>
    </source>
</evidence>
<evidence type="ECO:0000256" key="8">
    <source>
        <dbReference type="ARBA" id="ARBA00023242"/>
    </source>
</evidence>
<evidence type="ECO:0000256" key="6">
    <source>
        <dbReference type="ARBA" id="ARBA00023125"/>
    </source>
</evidence>
<dbReference type="InParanoid" id="A0A7R5L8E6"/>
<dbReference type="GO" id="GO:0005654">
    <property type="term" value="C:nucleoplasm"/>
    <property type="evidence" value="ECO:0007669"/>
    <property type="project" value="UniProtKB-ARBA"/>
</dbReference>
<keyword evidence="2" id="KW-0479">Metal-binding</keyword>
<organism evidence="13 14">
    <name type="scientific">Pipra filicauda</name>
    <name type="common">Wire-tailed manakin</name>
    <dbReference type="NCBI Taxonomy" id="649802"/>
    <lineage>
        <taxon>Eukaryota</taxon>
        <taxon>Metazoa</taxon>
        <taxon>Chordata</taxon>
        <taxon>Craniata</taxon>
        <taxon>Vertebrata</taxon>
        <taxon>Euteleostomi</taxon>
        <taxon>Archelosauria</taxon>
        <taxon>Archosauria</taxon>
        <taxon>Dinosauria</taxon>
        <taxon>Saurischia</taxon>
        <taxon>Theropoda</taxon>
        <taxon>Coelurosauria</taxon>
        <taxon>Aves</taxon>
        <taxon>Neognathae</taxon>
        <taxon>Neoaves</taxon>
        <taxon>Telluraves</taxon>
        <taxon>Australaves</taxon>
        <taxon>Passeriformes</taxon>
        <taxon>Pipridae</taxon>
        <taxon>Pipra</taxon>
    </lineage>
</organism>
<dbReference type="PROSITE" id="PS51058">
    <property type="entry name" value="ZF_CXXC"/>
    <property type="match status" value="3"/>
</dbReference>
<feature type="domain" description="CXXC-type" evidence="12">
    <location>
        <begin position="222"/>
        <end position="270"/>
    </location>
</feature>
<evidence type="ECO:0000313" key="13">
    <source>
        <dbReference type="Proteomes" id="UP000504627"/>
    </source>
</evidence>
<feature type="region of interest" description="Disordered" evidence="10">
    <location>
        <begin position="27"/>
        <end position="49"/>
    </location>
</feature>
<keyword evidence="8" id="KW-0539">Nucleus</keyword>
<sequence>MGTPPPRMAEGWADCPALGPGWQRREAFRKSGATSGRSDTYYRSPTGQKFRSKIELRRYLGPGHDLSNFDFKSGLERAGTPRTRKGPKWRLPVGRPLNPPETPREEEEEGGGVEAEEAPPLLVQAPPLPPPAVVTPPPPTEPTPLIAVAPPPPTEAPPPPEPPLVRRTRKRNPPEPPQDGAVVLCAGCQSLFPGVSLPPQRRCRWLCPDCRAQRRDFNREQRFYKRVGCGSCQACRIPEDCGICSACTRSPPGGPPGPAWPHKCLLRRCLRIVKKGLGCGSCPGCLSTEDCGSCCICLRRLQPGLKRQWRCLRRRCLRPKKSRAAKKTQIPQALTEKWKPSMEQEPSDNPSTRHRKPLTKGKEKKKPGRPPKPPGPRRGVRSRASRRCGVCAACRRPADCGRCDFCQDKPKFGGQNLKRQKCRWRQCLRCAMVKEDPLGGTEQGPGPLPGPPLRLCPIKEEVGPLPRLEVRSPGRLGPPLEMWGPPPTPPAPQDPRLGLLIASAPRLKGAPPEPSVAPPPPPPGDLGVLIAATPRVKQEQPQPSASLVPVPPRPPPAPLVVLSESEEEEEEEEEGGCRVVRTRGAAGLGEGPTGGGVSRGCSCTGGVAEFRRSLKKLEGVLRLLWGRGGCLGELLEIPLPAHWGVVGGGPGGGRGLRLVQRCPRSPMAAAAVLLNPGLAFRVLVARGRPVPPGHEVLARRPPLRSVLDLVELLCDLEAYGPCPGPPGGPPGPRCHVLVRGGRCCRPCLATGGD</sequence>
<dbReference type="SUPFAM" id="SSF54171">
    <property type="entry name" value="DNA-binding domain"/>
    <property type="match status" value="1"/>
</dbReference>
<dbReference type="GO" id="GO:0008270">
    <property type="term" value="F:zinc ion binding"/>
    <property type="evidence" value="ECO:0007669"/>
    <property type="project" value="UniProtKB-KW"/>
</dbReference>
<evidence type="ECO:0000256" key="3">
    <source>
        <dbReference type="ARBA" id="ARBA00022771"/>
    </source>
</evidence>
<comment type="subcellular location">
    <subcellularLocation>
        <location evidence="1">Nucleus</location>
    </subcellularLocation>
</comment>
<evidence type="ECO:0000256" key="10">
    <source>
        <dbReference type="SAM" id="MobiDB-lite"/>
    </source>
</evidence>
<dbReference type="GO" id="GO:0008327">
    <property type="term" value="F:methyl-CpG binding"/>
    <property type="evidence" value="ECO:0007669"/>
    <property type="project" value="TreeGrafter"/>
</dbReference>
<feature type="region of interest" description="Disordered" evidence="10">
    <location>
        <begin position="1"/>
        <end position="20"/>
    </location>
</feature>
<feature type="region of interest" description="Disordered" evidence="10">
    <location>
        <begin position="322"/>
        <end position="381"/>
    </location>
</feature>
<dbReference type="InterPro" id="IPR001739">
    <property type="entry name" value="Methyl_CpG_DNA-bd"/>
</dbReference>
<gene>
    <name evidence="14" type="primary">MBD1</name>
</gene>
<name>A0A7R5L8E6_9PASS</name>
<reference evidence="14" key="1">
    <citation type="submission" date="2025-08" db="UniProtKB">
        <authorList>
            <consortium name="RefSeq"/>
        </authorList>
    </citation>
    <scope>IDENTIFICATION</scope>
    <source>
        <tissue evidence="14">Muscle</tissue>
    </source>
</reference>
<keyword evidence="13" id="KW-1185">Reference proteome</keyword>
<feature type="compositionally biased region" description="Pro residues" evidence="10">
    <location>
        <begin position="149"/>
        <end position="163"/>
    </location>
</feature>